<evidence type="ECO:0000259" key="10">
    <source>
        <dbReference type="PROSITE" id="PS50994"/>
    </source>
</evidence>
<keyword evidence="8" id="KW-0239">DNA-directed DNA polymerase</keyword>
<keyword evidence="7" id="KW-0695">RNA-directed DNA polymerase</keyword>
<proteinExistence type="predicted"/>
<evidence type="ECO:0000313" key="12">
    <source>
        <dbReference type="Proteomes" id="UP001151760"/>
    </source>
</evidence>
<dbReference type="PANTHER" id="PTHR42648:SF11">
    <property type="entry name" value="TRANSPOSON TY4-P GAG-POL POLYPROTEIN"/>
    <property type="match status" value="1"/>
</dbReference>
<dbReference type="PANTHER" id="PTHR42648">
    <property type="entry name" value="TRANSPOSASE, PUTATIVE-RELATED"/>
    <property type="match status" value="1"/>
</dbReference>
<evidence type="ECO:0000256" key="4">
    <source>
        <dbReference type="ARBA" id="ARBA00022801"/>
    </source>
</evidence>
<dbReference type="Pfam" id="PF00665">
    <property type="entry name" value="rve"/>
    <property type="match status" value="1"/>
</dbReference>
<keyword evidence="12" id="KW-1185">Reference proteome</keyword>
<keyword evidence="4" id="KW-0378">Hydrolase</keyword>
<dbReference type="Pfam" id="PF13976">
    <property type="entry name" value="gag_pre-integrs"/>
    <property type="match status" value="1"/>
</dbReference>
<organism evidence="11 12">
    <name type="scientific">Tanacetum coccineum</name>
    <dbReference type="NCBI Taxonomy" id="301880"/>
    <lineage>
        <taxon>Eukaryota</taxon>
        <taxon>Viridiplantae</taxon>
        <taxon>Streptophyta</taxon>
        <taxon>Embryophyta</taxon>
        <taxon>Tracheophyta</taxon>
        <taxon>Spermatophyta</taxon>
        <taxon>Magnoliopsida</taxon>
        <taxon>eudicotyledons</taxon>
        <taxon>Gunneridae</taxon>
        <taxon>Pentapetalae</taxon>
        <taxon>asterids</taxon>
        <taxon>campanulids</taxon>
        <taxon>Asterales</taxon>
        <taxon>Asteraceae</taxon>
        <taxon>Asteroideae</taxon>
        <taxon>Anthemideae</taxon>
        <taxon>Anthemidinae</taxon>
        <taxon>Tanacetum</taxon>
    </lineage>
</organism>
<evidence type="ECO:0000313" key="11">
    <source>
        <dbReference type="EMBL" id="GJT89133.1"/>
    </source>
</evidence>
<dbReference type="InterPro" id="IPR012337">
    <property type="entry name" value="RNaseH-like_sf"/>
</dbReference>
<name>A0ABQ5HML2_9ASTR</name>
<comment type="caution">
    <text evidence="11">The sequence shown here is derived from an EMBL/GenBank/DDBJ whole genome shotgun (WGS) entry which is preliminary data.</text>
</comment>
<keyword evidence="1" id="KW-0540">Nuclease</keyword>
<keyword evidence="6" id="KW-0229">DNA integration</keyword>
<feature type="domain" description="Integrase catalytic" evidence="10">
    <location>
        <begin position="327"/>
        <end position="462"/>
    </location>
</feature>
<keyword evidence="3" id="KW-0255">Endonuclease</keyword>
<evidence type="ECO:0000256" key="9">
    <source>
        <dbReference type="ARBA" id="ARBA00023172"/>
    </source>
</evidence>
<dbReference type="SUPFAM" id="SSF53098">
    <property type="entry name" value="Ribonuclease H-like"/>
    <property type="match status" value="1"/>
</dbReference>
<evidence type="ECO:0000256" key="6">
    <source>
        <dbReference type="ARBA" id="ARBA00022908"/>
    </source>
</evidence>
<gene>
    <name evidence="11" type="ORF">Tco_1070850</name>
</gene>
<keyword evidence="8" id="KW-0548">Nucleotidyltransferase</keyword>
<evidence type="ECO:0000256" key="8">
    <source>
        <dbReference type="ARBA" id="ARBA00022932"/>
    </source>
</evidence>
<evidence type="ECO:0000256" key="3">
    <source>
        <dbReference type="ARBA" id="ARBA00022759"/>
    </source>
</evidence>
<dbReference type="InterPro" id="IPR001584">
    <property type="entry name" value="Integrase_cat-core"/>
</dbReference>
<dbReference type="InterPro" id="IPR025724">
    <property type="entry name" value="GAG-pre-integrase_dom"/>
</dbReference>
<dbReference type="Gene3D" id="3.30.420.10">
    <property type="entry name" value="Ribonuclease H-like superfamily/Ribonuclease H"/>
    <property type="match status" value="1"/>
</dbReference>
<dbReference type="EMBL" id="BQNB010019794">
    <property type="protein sequence ID" value="GJT89133.1"/>
    <property type="molecule type" value="Genomic_DNA"/>
</dbReference>
<evidence type="ECO:0000256" key="7">
    <source>
        <dbReference type="ARBA" id="ARBA00022918"/>
    </source>
</evidence>
<reference evidence="11" key="2">
    <citation type="submission" date="2022-01" db="EMBL/GenBank/DDBJ databases">
        <authorList>
            <person name="Yamashiro T."/>
            <person name="Shiraishi A."/>
            <person name="Satake H."/>
            <person name="Nakayama K."/>
        </authorList>
    </citation>
    <scope>NUCLEOTIDE SEQUENCE</scope>
</reference>
<dbReference type="PROSITE" id="PS50994">
    <property type="entry name" value="INTEGRASE"/>
    <property type="match status" value="1"/>
</dbReference>
<evidence type="ECO:0000256" key="5">
    <source>
        <dbReference type="ARBA" id="ARBA00022842"/>
    </source>
</evidence>
<keyword evidence="9" id="KW-0233">DNA recombination</keyword>
<evidence type="ECO:0000256" key="1">
    <source>
        <dbReference type="ARBA" id="ARBA00022722"/>
    </source>
</evidence>
<keyword evidence="5" id="KW-0460">Magnesium</keyword>
<sequence length="462" mass="52666">MEKLESENVSLEFQVHSLTKERENIKSEYQKLFDSIQKTRIQTQGEINELIENVNQKTYAYAEVRAQNQDLFITISELKAKLKNVEKAASSVRRPSNRDSPFNISVLSNTKNSLEKVKVSVRTNKKTYVASKNVVSNKKIVTNADVKNALKAKDVLCVSFSKTRFSVKTTQSKSLDTTSVVSKTKIVAVTPLSAKNKVSSAFKTITDILRDETLSKYMKNTIRTSRMWQKWYELQPNVGWSPIKTTPTIVNSRKTVNTLVPVKKMGARESNLCTISISDMAASSLVCLMSKATLTKSWLWHCRLSHLNFSTINDLTKHDLVDGLSKFNHAKVDLCFQCKLELLHMDLCEPVKVASINGKKYILVIVDDYSRLTWVYFLHTKDETPEIIKNFIARVQLNYNAKVHKIRTDNGTEFKNATLKAHYEKLGIMQQFLIAQMPQQNGVVERHNRTLVEVARTMLVFS</sequence>
<dbReference type="InterPro" id="IPR039537">
    <property type="entry name" value="Retrotran_Ty1/copia-like"/>
</dbReference>
<evidence type="ECO:0000256" key="2">
    <source>
        <dbReference type="ARBA" id="ARBA00022723"/>
    </source>
</evidence>
<protein>
    <submittedName>
        <fullName evidence="11">Retrovirus-related pol polyprotein from transposon TNT 1-94</fullName>
    </submittedName>
</protein>
<keyword evidence="8" id="KW-0808">Transferase</keyword>
<accession>A0ABQ5HML2</accession>
<dbReference type="InterPro" id="IPR036397">
    <property type="entry name" value="RNaseH_sf"/>
</dbReference>
<keyword evidence="2" id="KW-0479">Metal-binding</keyword>
<dbReference type="Proteomes" id="UP001151760">
    <property type="component" value="Unassembled WGS sequence"/>
</dbReference>
<reference evidence="11" key="1">
    <citation type="journal article" date="2022" name="Int. J. Mol. Sci.">
        <title>Draft Genome of Tanacetum Coccineum: Genomic Comparison of Closely Related Tanacetum-Family Plants.</title>
        <authorList>
            <person name="Yamashiro T."/>
            <person name="Shiraishi A."/>
            <person name="Nakayama K."/>
            <person name="Satake H."/>
        </authorList>
    </citation>
    <scope>NUCLEOTIDE SEQUENCE</scope>
</reference>